<name>K2J7H7_9PROT</name>
<dbReference type="Proteomes" id="UP000006746">
    <property type="component" value="Unassembled WGS sequence"/>
</dbReference>
<dbReference type="STRING" id="1207063.P24_15079"/>
<proteinExistence type="predicted"/>
<accession>K2J7H7</accession>
<dbReference type="AlphaFoldDB" id="K2J7H7"/>
<reference evidence="2 3" key="1">
    <citation type="journal article" date="2012" name="J. Bacteriol.">
        <title>Genome Sequence of Oceanibaculum indicum Type Strain P24.</title>
        <authorList>
            <person name="Lai Q."/>
            <person name="Shao Z."/>
        </authorList>
    </citation>
    <scope>NUCLEOTIDE SEQUENCE [LARGE SCALE GENOMIC DNA]</scope>
    <source>
        <strain evidence="2 3">P24</strain>
    </source>
</reference>
<comment type="caution">
    <text evidence="2">The sequence shown here is derived from an EMBL/GenBank/DDBJ whole genome shotgun (WGS) entry which is preliminary data.</text>
</comment>
<evidence type="ECO:0000256" key="1">
    <source>
        <dbReference type="SAM" id="MobiDB-lite"/>
    </source>
</evidence>
<dbReference type="EMBL" id="AMRL01000024">
    <property type="protein sequence ID" value="EKE70877.1"/>
    <property type="molecule type" value="Genomic_DNA"/>
</dbReference>
<keyword evidence="3" id="KW-1185">Reference proteome</keyword>
<feature type="region of interest" description="Disordered" evidence="1">
    <location>
        <begin position="74"/>
        <end position="100"/>
    </location>
</feature>
<protein>
    <submittedName>
        <fullName evidence="2">Uncharacterized protein</fullName>
    </submittedName>
</protein>
<evidence type="ECO:0000313" key="2">
    <source>
        <dbReference type="EMBL" id="EKE70877.1"/>
    </source>
</evidence>
<dbReference type="RefSeq" id="WP_008945619.1">
    <property type="nucleotide sequence ID" value="NZ_AMRL01000024.1"/>
</dbReference>
<evidence type="ECO:0000313" key="3">
    <source>
        <dbReference type="Proteomes" id="UP000006746"/>
    </source>
</evidence>
<organism evidence="2 3">
    <name type="scientific">Oceanibaculum indicum P24</name>
    <dbReference type="NCBI Taxonomy" id="1207063"/>
    <lineage>
        <taxon>Bacteria</taxon>
        <taxon>Pseudomonadati</taxon>
        <taxon>Pseudomonadota</taxon>
        <taxon>Alphaproteobacteria</taxon>
        <taxon>Rhodospirillales</taxon>
        <taxon>Oceanibaculaceae</taxon>
        <taxon>Oceanibaculum</taxon>
    </lineage>
</organism>
<sequence length="100" mass="10556">MAETIAKVIVRKVGGAAVVSRIVKRSLSCVYKHTWCPSKPGAIGGGLVPASWQAPLLAYAEAEGIDLRPEDFVRLRPEPDSAAPDGDDAGDPQSDREEAA</sequence>
<gene>
    <name evidence="2" type="ORF">P24_15079</name>
</gene>